<evidence type="ECO:0000313" key="10">
    <source>
        <dbReference type="Proteomes" id="UP000276232"/>
    </source>
</evidence>
<dbReference type="PANTHER" id="PTHR43227">
    <property type="entry name" value="BLL4140 PROTEIN"/>
    <property type="match status" value="1"/>
</dbReference>
<evidence type="ECO:0000256" key="4">
    <source>
        <dbReference type="ARBA" id="ARBA00022692"/>
    </source>
</evidence>
<dbReference type="RefSeq" id="WP_199720113.1">
    <property type="nucleotide sequence ID" value="NZ_RJKN01000004.1"/>
</dbReference>
<evidence type="ECO:0000313" key="9">
    <source>
        <dbReference type="EMBL" id="ROP43406.1"/>
    </source>
</evidence>
<dbReference type="Pfam" id="PF00528">
    <property type="entry name" value="BPD_transp_1"/>
    <property type="match status" value="1"/>
</dbReference>
<keyword evidence="2 7" id="KW-0813">Transport</keyword>
<evidence type="ECO:0000256" key="3">
    <source>
        <dbReference type="ARBA" id="ARBA00022475"/>
    </source>
</evidence>
<feature type="transmembrane region" description="Helical" evidence="7">
    <location>
        <begin position="208"/>
        <end position="227"/>
    </location>
</feature>
<dbReference type="CDD" id="cd06261">
    <property type="entry name" value="TM_PBP2"/>
    <property type="match status" value="1"/>
</dbReference>
<reference evidence="9 10" key="1">
    <citation type="journal article" date="2015" name="Stand. Genomic Sci.">
        <title>Genomic Encyclopedia of Bacterial and Archaeal Type Strains, Phase III: the genomes of soil and plant-associated and newly described type strains.</title>
        <authorList>
            <person name="Whitman W.B."/>
            <person name="Woyke T."/>
            <person name="Klenk H.P."/>
            <person name="Zhou Y."/>
            <person name="Lilburn T.G."/>
            <person name="Beck B.J."/>
            <person name="De Vos P."/>
            <person name="Vandamme P."/>
            <person name="Eisen J.A."/>
            <person name="Garrity G."/>
            <person name="Hugenholtz P."/>
            <person name="Kyrpides N.C."/>
        </authorList>
    </citation>
    <scope>NUCLEOTIDE SEQUENCE [LARGE SCALE GENOMIC DNA]</scope>
    <source>
        <strain evidence="9 10">CECT 7306</strain>
    </source>
</reference>
<keyword evidence="4 7" id="KW-0812">Transmembrane</keyword>
<feature type="transmembrane region" description="Helical" evidence="7">
    <location>
        <begin position="154"/>
        <end position="177"/>
    </location>
</feature>
<proteinExistence type="inferred from homology"/>
<keyword evidence="6 7" id="KW-0472">Membrane</keyword>
<sequence>MARARATLPALLLALPAVLVFGVFAWWPLVRGLVLAGQESRAGADPRWVGLDNVTYVLADPLVATAALNTLAYTGLALVVGFPLPVVLAVVLTELRRTRSLATTLVYLPVVMPPAVAVLLWRTLLDPADSGVLNTLLARVGVEPQPWLASTTTALPAVVVAATWASAGSAVVVYVAALSSVRTELYEAAELDGAGVLARVRHVTLPHLRGVLLVMLLLQLIGTAQAFTEPFLLTRGGPQRSTTTLLMVIREYAVVRGDLGAAAALGALLALSLVAVSVAYWRLTRRWGSA</sequence>
<feature type="domain" description="ABC transmembrane type-1" evidence="8">
    <location>
        <begin position="67"/>
        <end position="280"/>
    </location>
</feature>
<dbReference type="GO" id="GO:0055085">
    <property type="term" value="P:transmembrane transport"/>
    <property type="evidence" value="ECO:0007669"/>
    <property type="project" value="InterPro"/>
</dbReference>
<accession>A0A3N1HLR0</accession>
<feature type="transmembrane region" description="Helical" evidence="7">
    <location>
        <begin position="105"/>
        <end position="124"/>
    </location>
</feature>
<dbReference type="PROSITE" id="PS50928">
    <property type="entry name" value="ABC_TM1"/>
    <property type="match status" value="1"/>
</dbReference>
<comment type="caution">
    <text evidence="9">The sequence shown here is derived from an EMBL/GenBank/DDBJ whole genome shotgun (WGS) entry which is preliminary data.</text>
</comment>
<dbReference type="AlphaFoldDB" id="A0A3N1HLR0"/>
<dbReference type="PANTHER" id="PTHR43227:SF7">
    <property type="entry name" value="ARABINOOLIGOSACCHARIDES TRANSPORT SYSTEM PERMEASE PROTEIN ARAP"/>
    <property type="match status" value="1"/>
</dbReference>
<dbReference type="Proteomes" id="UP000276232">
    <property type="component" value="Unassembled WGS sequence"/>
</dbReference>
<protein>
    <submittedName>
        <fullName evidence="9">Multiple sugar transport system permease protein</fullName>
    </submittedName>
</protein>
<evidence type="ECO:0000256" key="1">
    <source>
        <dbReference type="ARBA" id="ARBA00004651"/>
    </source>
</evidence>
<evidence type="ECO:0000256" key="5">
    <source>
        <dbReference type="ARBA" id="ARBA00022989"/>
    </source>
</evidence>
<feature type="transmembrane region" description="Helical" evidence="7">
    <location>
        <begin position="71"/>
        <end position="93"/>
    </location>
</feature>
<organism evidence="9 10">
    <name type="scientific">Pseudokineococcus lusitanus</name>
    <dbReference type="NCBI Taxonomy" id="763993"/>
    <lineage>
        <taxon>Bacteria</taxon>
        <taxon>Bacillati</taxon>
        <taxon>Actinomycetota</taxon>
        <taxon>Actinomycetes</taxon>
        <taxon>Kineosporiales</taxon>
        <taxon>Kineosporiaceae</taxon>
        <taxon>Pseudokineococcus</taxon>
    </lineage>
</organism>
<comment type="similarity">
    <text evidence="7">Belongs to the binding-protein-dependent transport system permease family.</text>
</comment>
<dbReference type="Gene3D" id="1.10.3720.10">
    <property type="entry name" value="MetI-like"/>
    <property type="match status" value="1"/>
</dbReference>
<evidence type="ECO:0000259" key="8">
    <source>
        <dbReference type="PROSITE" id="PS50928"/>
    </source>
</evidence>
<evidence type="ECO:0000256" key="2">
    <source>
        <dbReference type="ARBA" id="ARBA00022448"/>
    </source>
</evidence>
<dbReference type="InterPro" id="IPR035906">
    <property type="entry name" value="MetI-like_sf"/>
</dbReference>
<keyword evidence="5 7" id="KW-1133">Transmembrane helix</keyword>
<dbReference type="InterPro" id="IPR000515">
    <property type="entry name" value="MetI-like"/>
</dbReference>
<dbReference type="InterPro" id="IPR050809">
    <property type="entry name" value="UgpAE/MalFG_permease"/>
</dbReference>
<evidence type="ECO:0000256" key="6">
    <source>
        <dbReference type="ARBA" id="ARBA00023136"/>
    </source>
</evidence>
<keyword evidence="3" id="KW-1003">Cell membrane</keyword>
<gene>
    <name evidence="9" type="ORF">EDC03_2012</name>
</gene>
<name>A0A3N1HLR0_9ACTN</name>
<dbReference type="EMBL" id="RJKN01000004">
    <property type="protein sequence ID" value="ROP43406.1"/>
    <property type="molecule type" value="Genomic_DNA"/>
</dbReference>
<dbReference type="InParanoid" id="A0A3N1HLR0"/>
<dbReference type="GO" id="GO:0005886">
    <property type="term" value="C:plasma membrane"/>
    <property type="evidence" value="ECO:0007669"/>
    <property type="project" value="UniProtKB-SubCell"/>
</dbReference>
<comment type="subcellular location">
    <subcellularLocation>
        <location evidence="1 7">Cell membrane</location>
        <topology evidence="1 7">Multi-pass membrane protein</topology>
    </subcellularLocation>
</comment>
<evidence type="ECO:0000256" key="7">
    <source>
        <dbReference type="RuleBase" id="RU363032"/>
    </source>
</evidence>
<dbReference type="SUPFAM" id="SSF161098">
    <property type="entry name" value="MetI-like"/>
    <property type="match status" value="1"/>
</dbReference>
<keyword evidence="9" id="KW-0762">Sugar transport</keyword>
<keyword evidence="10" id="KW-1185">Reference proteome</keyword>
<feature type="transmembrane region" description="Helical" evidence="7">
    <location>
        <begin position="259"/>
        <end position="281"/>
    </location>
</feature>